<dbReference type="EMBL" id="JAKJXH010000019">
    <property type="protein sequence ID" value="MCF7544081.1"/>
    <property type="molecule type" value="Genomic_DNA"/>
</dbReference>
<reference evidence="2" key="1">
    <citation type="submission" date="2022-01" db="EMBL/GenBank/DDBJ databases">
        <title>Pseudomonas sp. nov. isolated from Antarctic regolith.</title>
        <authorList>
            <person name="Novakova D."/>
            <person name="Sedlar K."/>
        </authorList>
    </citation>
    <scope>NUCLEOTIDE SEQUENCE</scope>
    <source>
        <strain evidence="2">P2647</strain>
    </source>
</reference>
<accession>A0ABS9IA11</accession>
<evidence type="ECO:0000313" key="2">
    <source>
        <dbReference type="EMBL" id="MCF7544081.1"/>
    </source>
</evidence>
<keyword evidence="3" id="KW-1185">Reference proteome</keyword>
<sequence length="87" mass="9060">MNSKNKVNTVLLSFTLATVGMVSAGPQVTVNFKNKTDENAVYVRGSSSNELTTYSNASPKPEAVAAGASTSFNVRPSDASPISYATV</sequence>
<comment type="caution">
    <text evidence="2">The sequence shown here is derived from an EMBL/GenBank/DDBJ whole genome shotgun (WGS) entry which is preliminary data.</text>
</comment>
<keyword evidence="1" id="KW-0732">Signal</keyword>
<organism evidence="2 3">
    <name type="scientific">Pseudomonas petrae</name>
    <dbReference type="NCBI Taxonomy" id="2912190"/>
    <lineage>
        <taxon>Bacteria</taxon>
        <taxon>Pseudomonadati</taxon>
        <taxon>Pseudomonadota</taxon>
        <taxon>Gammaproteobacteria</taxon>
        <taxon>Pseudomonadales</taxon>
        <taxon>Pseudomonadaceae</taxon>
        <taxon>Pseudomonas</taxon>
    </lineage>
</organism>
<protein>
    <submittedName>
        <fullName evidence="2">Uncharacterized protein</fullName>
    </submittedName>
</protein>
<name>A0ABS9IA11_9PSED</name>
<gene>
    <name evidence="2" type="ORF">L4G47_17935</name>
</gene>
<feature type="signal peptide" evidence="1">
    <location>
        <begin position="1"/>
        <end position="24"/>
    </location>
</feature>
<dbReference type="RefSeq" id="WP_237253518.1">
    <property type="nucleotide sequence ID" value="NZ_JAKJXE010000015.1"/>
</dbReference>
<dbReference type="Proteomes" id="UP001162905">
    <property type="component" value="Unassembled WGS sequence"/>
</dbReference>
<evidence type="ECO:0000256" key="1">
    <source>
        <dbReference type="SAM" id="SignalP"/>
    </source>
</evidence>
<feature type="chain" id="PRO_5046545609" evidence="1">
    <location>
        <begin position="25"/>
        <end position="87"/>
    </location>
</feature>
<evidence type="ECO:0000313" key="3">
    <source>
        <dbReference type="Proteomes" id="UP001162905"/>
    </source>
</evidence>
<proteinExistence type="predicted"/>